<dbReference type="InterPro" id="IPR036397">
    <property type="entry name" value="RNaseH_sf"/>
</dbReference>
<gene>
    <name evidence="3" type="ORF">EPI10_014552</name>
</gene>
<dbReference type="AlphaFoldDB" id="A0A5B6VHX0"/>
<evidence type="ECO:0000313" key="3">
    <source>
        <dbReference type="EMBL" id="KAA3468685.1"/>
    </source>
</evidence>
<dbReference type="GO" id="GO:0004523">
    <property type="term" value="F:RNA-DNA hybrid ribonuclease activity"/>
    <property type="evidence" value="ECO:0007669"/>
    <property type="project" value="InterPro"/>
</dbReference>
<evidence type="ECO:0000256" key="1">
    <source>
        <dbReference type="SAM" id="MobiDB-lite"/>
    </source>
</evidence>
<dbReference type="InterPro" id="IPR002156">
    <property type="entry name" value="RNaseH_domain"/>
</dbReference>
<keyword evidence="4" id="KW-1185">Reference proteome</keyword>
<evidence type="ECO:0000259" key="2">
    <source>
        <dbReference type="Pfam" id="PF13456"/>
    </source>
</evidence>
<accession>A0A5B6VHX0</accession>
<dbReference type="OrthoDB" id="1001105at2759"/>
<dbReference type="Gene3D" id="3.30.420.10">
    <property type="entry name" value="Ribonuclease H-like superfamily/Ribonuclease H"/>
    <property type="match status" value="1"/>
</dbReference>
<dbReference type="Proteomes" id="UP000325315">
    <property type="component" value="Unassembled WGS sequence"/>
</dbReference>
<dbReference type="CDD" id="cd06222">
    <property type="entry name" value="RNase_H_like"/>
    <property type="match status" value="1"/>
</dbReference>
<feature type="compositionally biased region" description="Basic and acidic residues" evidence="1">
    <location>
        <begin position="351"/>
        <end position="362"/>
    </location>
</feature>
<name>A0A5B6VHX0_9ROSI</name>
<dbReference type="EMBL" id="SMMG02000006">
    <property type="protein sequence ID" value="KAA3468685.1"/>
    <property type="molecule type" value="Genomic_DNA"/>
</dbReference>
<dbReference type="PANTHER" id="PTHR47074">
    <property type="entry name" value="BNAC02G40300D PROTEIN"/>
    <property type="match status" value="1"/>
</dbReference>
<organism evidence="3 4">
    <name type="scientific">Gossypium australe</name>
    <dbReference type="NCBI Taxonomy" id="47621"/>
    <lineage>
        <taxon>Eukaryota</taxon>
        <taxon>Viridiplantae</taxon>
        <taxon>Streptophyta</taxon>
        <taxon>Embryophyta</taxon>
        <taxon>Tracheophyta</taxon>
        <taxon>Spermatophyta</taxon>
        <taxon>Magnoliopsida</taxon>
        <taxon>eudicotyledons</taxon>
        <taxon>Gunneridae</taxon>
        <taxon>Pentapetalae</taxon>
        <taxon>rosids</taxon>
        <taxon>malvids</taxon>
        <taxon>Malvales</taxon>
        <taxon>Malvaceae</taxon>
        <taxon>Malvoideae</taxon>
        <taxon>Gossypium</taxon>
    </lineage>
</organism>
<feature type="domain" description="RNase H type-1" evidence="2">
    <location>
        <begin position="108"/>
        <end position="224"/>
    </location>
</feature>
<feature type="region of interest" description="Disordered" evidence="1">
    <location>
        <begin position="334"/>
        <end position="362"/>
    </location>
</feature>
<proteinExistence type="predicted"/>
<reference evidence="4" key="1">
    <citation type="journal article" date="2019" name="Plant Biotechnol. J.">
        <title>Genome sequencing of the Australian wild diploid species Gossypium australe highlights disease resistance and delayed gland morphogenesis.</title>
        <authorList>
            <person name="Cai Y."/>
            <person name="Cai X."/>
            <person name="Wang Q."/>
            <person name="Wang P."/>
            <person name="Zhang Y."/>
            <person name="Cai C."/>
            <person name="Xu Y."/>
            <person name="Wang K."/>
            <person name="Zhou Z."/>
            <person name="Wang C."/>
            <person name="Geng S."/>
            <person name="Li B."/>
            <person name="Dong Q."/>
            <person name="Hou Y."/>
            <person name="Wang H."/>
            <person name="Ai P."/>
            <person name="Liu Z."/>
            <person name="Yi F."/>
            <person name="Sun M."/>
            <person name="An G."/>
            <person name="Cheng J."/>
            <person name="Zhang Y."/>
            <person name="Shi Q."/>
            <person name="Xie Y."/>
            <person name="Shi X."/>
            <person name="Chang Y."/>
            <person name="Huang F."/>
            <person name="Chen Y."/>
            <person name="Hong S."/>
            <person name="Mi L."/>
            <person name="Sun Q."/>
            <person name="Zhang L."/>
            <person name="Zhou B."/>
            <person name="Peng R."/>
            <person name="Zhang X."/>
            <person name="Liu F."/>
        </authorList>
    </citation>
    <scope>NUCLEOTIDE SEQUENCE [LARGE SCALE GENOMIC DNA]</scope>
    <source>
        <strain evidence="4">cv. PA1801</strain>
    </source>
</reference>
<sequence>MIISAPDAEIQKKTVIMFSGSTLYQSSYGKISKSHGFVELVYLVWMIWFSRNKLVHENKIIIGEDLSLRATNYIKELDRVNDRKHTSVSANRQSQARTETKATIFFYAAFDSRNAKSTSGLVVRGKENDWLVSKSVLHSAISSPFMAEAQAGLQAVKLGISMGFQTVTIIGDSKSVIKKCKSTEIDKSVIGAIISDIQRQKQFYQQCYFRFVNRTDNGEAHNIAVETLRTEEEIYLENKAFIRPQSGGEENEASDLEIEDVGHLQPRRVRDLADGVLIRFQQGGEGNGEGDLVNQAFRDGEENEASDLEIEDVGRLQPGGGVRDLADGVLIRFQQGGEGNGEGDLVNQASREGEENARWDPD</sequence>
<dbReference type="Pfam" id="PF13456">
    <property type="entry name" value="RVT_3"/>
    <property type="match status" value="1"/>
</dbReference>
<dbReference type="PANTHER" id="PTHR47074:SF61">
    <property type="entry name" value="RNASE H TYPE-1 DOMAIN-CONTAINING PROTEIN"/>
    <property type="match status" value="1"/>
</dbReference>
<dbReference type="InterPro" id="IPR044730">
    <property type="entry name" value="RNase_H-like_dom_plant"/>
</dbReference>
<dbReference type="InterPro" id="IPR052929">
    <property type="entry name" value="RNase_H-like_EbsB-rel"/>
</dbReference>
<protein>
    <submittedName>
        <fullName evidence="3">Glycine, alanine and asparagine-rich protein-like</fullName>
    </submittedName>
</protein>
<evidence type="ECO:0000313" key="4">
    <source>
        <dbReference type="Proteomes" id="UP000325315"/>
    </source>
</evidence>
<comment type="caution">
    <text evidence="3">The sequence shown here is derived from an EMBL/GenBank/DDBJ whole genome shotgun (WGS) entry which is preliminary data.</text>
</comment>
<dbReference type="GO" id="GO:0003676">
    <property type="term" value="F:nucleic acid binding"/>
    <property type="evidence" value="ECO:0007669"/>
    <property type="project" value="InterPro"/>
</dbReference>